<feature type="domain" description="Regulator of nucleoside diphosphate kinase N-terminal" evidence="2">
    <location>
        <begin position="11"/>
        <end position="51"/>
    </location>
</feature>
<dbReference type="InterPro" id="IPR036953">
    <property type="entry name" value="GreA/GreB_C_sf"/>
</dbReference>
<dbReference type="InterPro" id="IPR029462">
    <property type="entry name" value="Rnk_N"/>
</dbReference>
<protein>
    <submittedName>
        <fullName evidence="3">Nucleoside diphosphate kinase regulator</fullName>
    </submittedName>
</protein>
<dbReference type="GO" id="GO:0006354">
    <property type="term" value="P:DNA-templated transcription elongation"/>
    <property type="evidence" value="ECO:0007669"/>
    <property type="project" value="TreeGrafter"/>
</dbReference>
<comment type="caution">
    <text evidence="3">The sequence shown here is derived from an EMBL/GenBank/DDBJ whole genome shotgun (WGS) entry which is preliminary data.</text>
</comment>
<gene>
    <name evidence="3" type="ORF">DY251_14970</name>
</gene>
<dbReference type="NCBIfam" id="NF004396">
    <property type="entry name" value="PRK05753.1"/>
    <property type="match status" value="1"/>
</dbReference>
<evidence type="ECO:0000313" key="4">
    <source>
        <dbReference type="Proteomes" id="UP000262379"/>
    </source>
</evidence>
<sequence length="140" mass="15225">MTIVQLERRKPPITISRSERDALERLADVWSGKQPKVADELLAELDRAKVVPDARMRTDIVRMGSTLSYSTDTGEARTVTLVYPAEADIAAGRISVLTPIGAALIGLSPGQSIEWQSRDGRAHRLTVNHVVQDSGHLAAS</sequence>
<dbReference type="SUPFAM" id="SSF54534">
    <property type="entry name" value="FKBP-like"/>
    <property type="match status" value="1"/>
</dbReference>
<dbReference type="InterPro" id="IPR023459">
    <property type="entry name" value="Tscrpt_elong_fac_GreA/B_fam"/>
</dbReference>
<dbReference type="Proteomes" id="UP000262379">
    <property type="component" value="Unassembled WGS sequence"/>
</dbReference>
<dbReference type="Pfam" id="PF01272">
    <property type="entry name" value="GreA_GreB"/>
    <property type="match status" value="1"/>
</dbReference>
<keyword evidence="3" id="KW-0418">Kinase</keyword>
<keyword evidence="3" id="KW-0808">Transferase</keyword>
<dbReference type="Pfam" id="PF14760">
    <property type="entry name" value="Rnk_N"/>
    <property type="match status" value="1"/>
</dbReference>
<organism evidence="3 4">
    <name type="scientific">Mesorhizobium denitrificans</name>
    <dbReference type="NCBI Taxonomy" id="2294114"/>
    <lineage>
        <taxon>Bacteria</taxon>
        <taxon>Pseudomonadati</taxon>
        <taxon>Pseudomonadota</taxon>
        <taxon>Alphaproteobacteria</taxon>
        <taxon>Hyphomicrobiales</taxon>
        <taxon>Phyllobacteriaceae</taxon>
        <taxon>Mesorhizobium</taxon>
    </lineage>
</organism>
<reference evidence="4" key="1">
    <citation type="submission" date="2018-08" db="EMBL/GenBank/DDBJ databases">
        <authorList>
            <person name="Im W.T."/>
        </authorList>
    </citation>
    <scope>NUCLEOTIDE SEQUENCE [LARGE SCALE GENOMIC DNA]</scope>
    <source>
        <strain evidence="4">LA-28</strain>
    </source>
</reference>
<dbReference type="EMBL" id="QURN01000011">
    <property type="protein sequence ID" value="RFC66824.1"/>
    <property type="molecule type" value="Genomic_DNA"/>
</dbReference>
<dbReference type="Gene3D" id="1.10.286.20">
    <property type="match status" value="1"/>
</dbReference>
<name>A0A371XCR3_9HYPH</name>
<dbReference type="GO" id="GO:0070063">
    <property type="term" value="F:RNA polymerase binding"/>
    <property type="evidence" value="ECO:0007669"/>
    <property type="project" value="InterPro"/>
</dbReference>
<dbReference type="RefSeq" id="WP_116624716.1">
    <property type="nucleotide sequence ID" value="NZ_QURN01000011.1"/>
</dbReference>
<dbReference type="GO" id="GO:0003677">
    <property type="term" value="F:DNA binding"/>
    <property type="evidence" value="ECO:0007669"/>
    <property type="project" value="InterPro"/>
</dbReference>
<dbReference type="GO" id="GO:0032784">
    <property type="term" value="P:regulation of DNA-templated transcription elongation"/>
    <property type="evidence" value="ECO:0007669"/>
    <property type="project" value="InterPro"/>
</dbReference>
<dbReference type="Gene3D" id="3.10.50.30">
    <property type="entry name" value="Transcription elongation factor, GreA/GreB, C-terminal domain"/>
    <property type="match status" value="1"/>
</dbReference>
<dbReference type="PANTHER" id="PTHR30437:SF5">
    <property type="entry name" value="REGULATOR OF NUCLEOSIDE DIPHOSPHATE KINASE"/>
    <property type="match status" value="1"/>
</dbReference>
<keyword evidence="4" id="KW-1185">Reference proteome</keyword>
<proteinExistence type="predicted"/>
<accession>A0A371XCR3</accession>
<dbReference type="PANTHER" id="PTHR30437">
    <property type="entry name" value="TRANSCRIPTION ELONGATION FACTOR GREA"/>
    <property type="match status" value="1"/>
</dbReference>
<dbReference type="GO" id="GO:0016301">
    <property type="term" value="F:kinase activity"/>
    <property type="evidence" value="ECO:0007669"/>
    <property type="project" value="UniProtKB-KW"/>
</dbReference>
<evidence type="ECO:0000313" key="3">
    <source>
        <dbReference type="EMBL" id="RFC66824.1"/>
    </source>
</evidence>
<dbReference type="AlphaFoldDB" id="A0A371XCR3"/>
<evidence type="ECO:0000259" key="2">
    <source>
        <dbReference type="Pfam" id="PF14760"/>
    </source>
</evidence>
<feature type="domain" description="Transcription elongation factor GreA/GreB C-terminal" evidence="1">
    <location>
        <begin position="58"/>
        <end position="130"/>
    </location>
</feature>
<dbReference type="InterPro" id="IPR001437">
    <property type="entry name" value="Tscrpt_elong_fac_GreA/B_C"/>
</dbReference>
<evidence type="ECO:0000259" key="1">
    <source>
        <dbReference type="Pfam" id="PF01272"/>
    </source>
</evidence>